<dbReference type="OrthoDB" id="9798201at2"/>
<dbReference type="InterPro" id="IPR029068">
    <property type="entry name" value="Glyas_Bleomycin-R_OHBP_Dase"/>
</dbReference>
<keyword evidence="3" id="KW-0046">Antibiotic resistance</keyword>
<reference evidence="5 6" key="1">
    <citation type="submission" date="2018-03" db="EMBL/GenBank/DDBJ databases">
        <title>Genomic Encyclopedia of Archaeal and Bacterial Type Strains, Phase II (KMG-II): from individual species to whole genera.</title>
        <authorList>
            <person name="Goeker M."/>
        </authorList>
    </citation>
    <scope>NUCLEOTIDE SEQUENCE [LARGE SCALE GENOMIC DNA]</scope>
    <source>
        <strain evidence="5 6">DSM 44889</strain>
    </source>
</reference>
<evidence type="ECO:0000259" key="4">
    <source>
        <dbReference type="PROSITE" id="PS51819"/>
    </source>
</evidence>
<dbReference type="Proteomes" id="UP000245469">
    <property type="component" value="Unassembled WGS sequence"/>
</dbReference>
<accession>A0A316A6K1</accession>
<evidence type="ECO:0000256" key="3">
    <source>
        <dbReference type="ARBA" id="ARBA00023251"/>
    </source>
</evidence>
<dbReference type="Pfam" id="PF19581">
    <property type="entry name" value="Glyoxalase_7"/>
    <property type="match status" value="1"/>
</dbReference>
<proteinExistence type="inferred from homology"/>
<dbReference type="SUPFAM" id="SSF54593">
    <property type="entry name" value="Glyoxalase/Bleomycin resistance protein/Dihydroxybiphenyl dioxygenase"/>
    <property type="match status" value="1"/>
</dbReference>
<name>A0A316A6K1_9ACTN</name>
<evidence type="ECO:0000313" key="6">
    <source>
        <dbReference type="Proteomes" id="UP000245469"/>
    </source>
</evidence>
<protein>
    <recommendedName>
        <fullName evidence="2">Bleomycin resistance protein</fullName>
    </recommendedName>
</protein>
<dbReference type="AlphaFoldDB" id="A0A316A6K1"/>
<dbReference type="PROSITE" id="PS51819">
    <property type="entry name" value="VOC"/>
    <property type="match status" value="1"/>
</dbReference>
<feature type="domain" description="VOC" evidence="4">
    <location>
        <begin position="8"/>
        <end position="124"/>
    </location>
</feature>
<dbReference type="Gene3D" id="3.10.180.10">
    <property type="entry name" value="2,3-Dihydroxybiphenyl 1,2-Dioxygenase, domain 1"/>
    <property type="match status" value="1"/>
</dbReference>
<dbReference type="RefSeq" id="WP_109774935.1">
    <property type="nucleotide sequence ID" value="NZ_QGDQ01000016.1"/>
</dbReference>
<evidence type="ECO:0000256" key="2">
    <source>
        <dbReference type="ARBA" id="ARBA00021572"/>
    </source>
</evidence>
<dbReference type="InterPro" id="IPR037523">
    <property type="entry name" value="VOC_core"/>
</dbReference>
<evidence type="ECO:0000313" key="5">
    <source>
        <dbReference type="EMBL" id="PWJ52868.1"/>
    </source>
</evidence>
<dbReference type="GO" id="GO:0046677">
    <property type="term" value="P:response to antibiotic"/>
    <property type="evidence" value="ECO:0007669"/>
    <property type="project" value="UniProtKB-KW"/>
</dbReference>
<evidence type="ECO:0000256" key="1">
    <source>
        <dbReference type="ARBA" id="ARBA00011051"/>
    </source>
</evidence>
<dbReference type="InterPro" id="IPR000335">
    <property type="entry name" value="Bleomycin-R"/>
</dbReference>
<organism evidence="5 6">
    <name type="scientific">Quadrisphaera granulorum</name>
    <dbReference type="NCBI Taxonomy" id="317664"/>
    <lineage>
        <taxon>Bacteria</taxon>
        <taxon>Bacillati</taxon>
        <taxon>Actinomycetota</taxon>
        <taxon>Actinomycetes</taxon>
        <taxon>Kineosporiales</taxon>
        <taxon>Kineosporiaceae</taxon>
        <taxon>Quadrisphaera</taxon>
    </lineage>
</organism>
<gene>
    <name evidence="5" type="ORF">BXY45_1164</name>
</gene>
<comment type="similarity">
    <text evidence="1">Belongs to the bleomycin resistance protein family.</text>
</comment>
<dbReference type="EMBL" id="QGDQ01000016">
    <property type="protein sequence ID" value="PWJ52868.1"/>
    <property type="molecule type" value="Genomic_DNA"/>
</dbReference>
<comment type="caution">
    <text evidence="5">The sequence shown here is derived from an EMBL/GenBank/DDBJ whole genome shotgun (WGS) entry which is preliminary data.</text>
</comment>
<sequence>MSLAQERQLGSPVPVLRVLDGAVGREFYELLGFELLWEHRFEPDMPLYQRLRRDDVTLDLSEHYGDGVPGTVIWVPVRDVRALHAELRPKLWAHQRPGLHEDAPGGPTFTVGDPYGNHLRFCQPPE</sequence>
<keyword evidence="6" id="KW-1185">Reference proteome</keyword>